<dbReference type="RefSeq" id="WP_263412197.1">
    <property type="nucleotide sequence ID" value="NZ_BAABBH010000001.1"/>
</dbReference>
<name>A0ABW9KNU7_9BACT</name>
<feature type="chain" id="PRO_5046128093" description="Outer membrane protein beta-barrel domain-containing protein" evidence="2">
    <location>
        <begin position="27"/>
        <end position="327"/>
    </location>
</feature>
<dbReference type="EMBL" id="JBJYXY010000001">
    <property type="protein sequence ID" value="MFN2976320.1"/>
    <property type="molecule type" value="Genomic_DNA"/>
</dbReference>
<keyword evidence="2" id="KW-0732">Signal</keyword>
<dbReference type="Proteomes" id="UP001634747">
    <property type="component" value="Unassembled WGS sequence"/>
</dbReference>
<evidence type="ECO:0000313" key="3">
    <source>
        <dbReference type="EMBL" id="MFN2976320.1"/>
    </source>
</evidence>
<feature type="region of interest" description="Disordered" evidence="1">
    <location>
        <begin position="82"/>
        <end position="101"/>
    </location>
</feature>
<evidence type="ECO:0000256" key="1">
    <source>
        <dbReference type="SAM" id="MobiDB-lite"/>
    </source>
</evidence>
<feature type="signal peptide" evidence="2">
    <location>
        <begin position="1"/>
        <end position="26"/>
    </location>
</feature>
<gene>
    <name evidence="3" type="ORF">ACK2TP_11160</name>
</gene>
<sequence>MTLFSRPFAKAAFVAGALAASAVVYAATPAAAEPANEISQMNRAMLTPGAYSLADVNADLHYRTDGVSSSTDAVTDEVASLSANPADAAEGTGAGQYGARRRSYGRSRYQDRWHNADGSTKIAFVGGAGLNVPVGNTGKFYTPSYDVEVGGGWNFNRTFGVLAEFHYDHVGLTGGAIQYEYNNLLNAGVTADQLDGFDANGHVLSFSVNPVVSLTQSHSKLGAYVTGGVGYYRKTTNFTLPSIGTACDYYYCYQYSSNVNVDQYTKGGFGANAGLGLTYKLSEFSSERLFVEARYHWLNLANSNNQDFFPFNQRNSEYIPVTVGIRF</sequence>
<evidence type="ECO:0000256" key="2">
    <source>
        <dbReference type="SAM" id="SignalP"/>
    </source>
</evidence>
<protein>
    <recommendedName>
        <fullName evidence="5">Outer membrane protein beta-barrel domain-containing protein</fullName>
    </recommendedName>
</protein>
<keyword evidence="4" id="KW-1185">Reference proteome</keyword>
<organism evidence="3 4">
    <name type="scientific">Terriglobus aquaticus</name>
    <dbReference type="NCBI Taxonomy" id="940139"/>
    <lineage>
        <taxon>Bacteria</taxon>
        <taxon>Pseudomonadati</taxon>
        <taxon>Acidobacteriota</taxon>
        <taxon>Terriglobia</taxon>
        <taxon>Terriglobales</taxon>
        <taxon>Acidobacteriaceae</taxon>
        <taxon>Terriglobus</taxon>
    </lineage>
</organism>
<dbReference type="Gene3D" id="2.40.160.20">
    <property type="match status" value="1"/>
</dbReference>
<evidence type="ECO:0008006" key="5">
    <source>
        <dbReference type="Google" id="ProtNLM"/>
    </source>
</evidence>
<dbReference type="SUPFAM" id="SSF56925">
    <property type="entry name" value="OMPA-like"/>
    <property type="match status" value="1"/>
</dbReference>
<dbReference type="InterPro" id="IPR011250">
    <property type="entry name" value="OMP/PagP_B-barrel"/>
</dbReference>
<evidence type="ECO:0000313" key="4">
    <source>
        <dbReference type="Proteomes" id="UP001634747"/>
    </source>
</evidence>
<comment type="caution">
    <text evidence="3">The sequence shown here is derived from an EMBL/GenBank/DDBJ whole genome shotgun (WGS) entry which is preliminary data.</text>
</comment>
<reference evidence="3 4" key="1">
    <citation type="submission" date="2024-12" db="EMBL/GenBank/DDBJ databases">
        <authorList>
            <person name="Lee Y."/>
        </authorList>
    </citation>
    <scope>NUCLEOTIDE SEQUENCE [LARGE SCALE GENOMIC DNA]</scope>
    <source>
        <strain evidence="3 4">03SUJ4</strain>
    </source>
</reference>
<proteinExistence type="predicted"/>
<accession>A0ABW9KNU7</accession>